<evidence type="ECO:0000313" key="4">
    <source>
        <dbReference type="EMBL" id="QJX47369.1"/>
    </source>
</evidence>
<evidence type="ECO:0000259" key="3">
    <source>
        <dbReference type="Pfam" id="PF00144"/>
    </source>
</evidence>
<feature type="signal peptide" evidence="2">
    <location>
        <begin position="1"/>
        <end position="29"/>
    </location>
</feature>
<dbReference type="Gene3D" id="3.40.710.10">
    <property type="entry name" value="DD-peptidase/beta-lactamase superfamily"/>
    <property type="match status" value="1"/>
</dbReference>
<evidence type="ECO:0000313" key="5">
    <source>
        <dbReference type="Proteomes" id="UP000501623"/>
    </source>
</evidence>
<reference evidence="4 5" key="1">
    <citation type="submission" date="2020-05" db="EMBL/GenBank/DDBJ databases">
        <title>Complete genome sequence of Hymenobacter sp. TS19 in Coasted Sand Dune.</title>
        <authorList>
            <person name="Lee J.-H."/>
            <person name="Jung J.-H."/>
            <person name="Jeong S."/>
            <person name="Zhao L."/>
            <person name="Kim M.-K."/>
            <person name="Seo H.-S."/>
            <person name="Lim S."/>
        </authorList>
    </citation>
    <scope>NUCLEOTIDE SEQUENCE [LARGE SCALE GENOMIC DNA]</scope>
    <source>
        <strain evidence="4 5">TS19</strain>
    </source>
</reference>
<dbReference type="PANTHER" id="PTHR46825:SF9">
    <property type="entry name" value="BETA-LACTAMASE-RELATED DOMAIN-CONTAINING PROTEIN"/>
    <property type="match status" value="1"/>
</dbReference>
<gene>
    <name evidence="4" type="ORF">HMJ29_10635</name>
</gene>
<dbReference type="SUPFAM" id="SSF48452">
    <property type="entry name" value="TPR-like"/>
    <property type="match status" value="1"/>
</dbReference>
<dbReference type="GO" id="GO:0016787">
    <property type="term" value="F:hydrolase activity"/>
    <property type="evidence" value="ECO:0007669"/>
    <property type="project" value="UniProtKB-KW"/>
</dbReference>
<feature type="repeat" description="TPR" evidence="1">
    <location>
        <begin position="452"/>
        <end position="485"/>
    </location>
</feature>
<dbReference type="SUPFAM" id="SSF56601">
    <property type="entry name" value="beta-lactamase/transpeptidase-like"/>
    <property type="match status" value="1"/>
</dbReference>
<dbReference type="AlphaFoldDB" id="A0A6M6BH43"/>
<dbReference type="PROSITE" id="PS50005">
    <property type="entry name" value="TPR"/>
    <property type="match status" value="1"/>
</dbReference>
<evidence type="ECO:0000256" key="2">
    <source>
        <dbReference type="SAM" id="SignalP"/>
    </source>
</evidence>
<dbReference type="RefSeq" id="WP_171591461.1">
    <property type="nucleotide sequence ID" value="NZ_CP053538.1"/>
</dbReference>
<dbReference type="InterPro" id="IPR050491">
    <property type="entry name" value="AmpC-like"/>
</dbReference>
<proteinExistence type="predicted"/>
<dbReference type="KEGG" id="hts:HMJ29_10635"/>
<name>A0A6M6BH43_9BACT</name>
<sequence length="497" mass="54749">MKQYTRTTWLSRVTTVLLLLLSGYGQAQAQTPADTLDAFLEARMRQQRIPGLQLAVVQKGRVLKLGQYGLANLQDSLPVTQQTRFTINSITKAFVGVAVMQLVEAGMLDLAAPTSRYLSGLPAAWQPVTVRQLLTHTSGLPDIMSDDDMVTEATASAAWAAVQAKPMDFQPGEKFAYNQTNYVLLGKIIDKLSGQPFAQFIQERQLNVVGMPRTMFGDAHDVVPHAARGYTFFHMVDGKMGRSKELRNVFETFPPFLRTAAGLNSTAEELARWVIALQQGKMLKAASLPILWTPGVLNNGTHRGFSGYLNGYALGWPTISRPEHPAVAPVGGGRNALFVYPQDELAIIVLTNLQGANPDNFIDEIAAHYLLDMRATAGFGLPPTILALHQELRKRGFAQATALVKQEKKKNPKYQLPEDEVNAWGYRLLSQGKPQDALEVFKLNVGLYPQSANTYDSLAETYAELGNKELATKNYQRSLALNPKNTSAAEYLKKLGQ</sequence>
<evidence type="ECO:0000256" key="1">
    <source>
        <dbReference type="PROSITE-ProRule" id="PRU00339"/>
    </source>
</evidence>
<dbReference type="InterPro" id="IPR012338">
    <property type="entry name" value="Beta-lactam/transpept-like"/>
</dbReference>
<keyword evidence="2" id="KW-0732">Signal</keyword>
<dbReference type="EMBL" id="CP053538">
    <property type="protein sequence ID" value="QJX47369.1"/>
    <property type="molecule type" value="Genomic_DNA"/>
</dbReference>
<dbReference type="PROSITE" id="PS50293">
    <property type="entry name" value="TPR_REGION"/>
    <property type="match status" value="1"/>
</dbReference>
<keyword evidence="5" id="KW-1185">Reference proteome</keyword>
<dbReference type="SMART" id="SM00028">
    <property type="entry name" value="TPR"/>
    <property type="match status" value="1"/>
</dbReference>
<dbReference type="Proteomes" id="UP000501623">
    <property type="component" value="Chromosome"/>
</dbReference>
<feature type="chain" id="PRO_5026967511" evidence="2">
    <location>
        <begin position="30"/>
        <end position="497"/>
    </location>
</feature>
<feature type="domain" description="Beta-lactamase-related" evidence="3">
    <location>
        <begin position="36"/>
        <end position="367"/>
    </location>
</feature>
<dbReference type="InterPro" id="IPR011990">
    <property type="entry name" value="TPR-like_helical_dom_sf"/>
</dbReference>
<dbReference type="InterPro" id="IPR001466">
    <property type="entry name" value="Beta-lactam-related"/>
</dbReference>
<accession>A0A6M6BH43</accession>
<dbReference type="InterPro" id="IPR019734">
    <property type="entry name" value="TPR_rpt"/>
</dbReference>
<organism evidence="4 5">
    <name type="scientific">Hymenobacter taeanensis</name>
    <dbReference type="NCBI Taxonomy" id="2735321"/>
    <lineage>
        <taxon>Bacteria</taxon>
        <taxon>Pseudomonadati</taxon>
        <taxon>Bacteroidota</taxon>
        <taxon>Cytophagia</taxon>
        <taxon>Cytophagales</taxon>
        <taxon>Hymenobacteraceae</taxon>
        <taxon>Hymenobacter</taxon>
    </lineage>
</organism>
<dbReference type="Pfam" id="PF00144">
    <property type="entry name" value="Beta-lactamase"/>
    <property type="match status" value="1"/>
</dbReference>
<keyword evidence="1" id="KW-0802">TPR repeat</keyword>
<dbReference type="PANTHER" id="PTHR46825">
    <property type="entry name" value="D-ALANYL-D-ALANINE-CARBOXYPEPTIDASE/ENDOPEPTIDASE AMPH"/>
    <property type="match status" value="1"/>
</dbReference>
<protein>
    <submittedName>
        <fullName evidence="4">Serine hydrolase</fullName>
    </submittedName>
</protein>
<dbReference type="Gene3D" id="1.25.40.10">
    <property type="entry name" value="Tetratricopeptide repeat domain"/>
    <property type="match status" value="1"/>
</dbReference>
<keyword evidence="4" id="KW-0378">Hydrolase</keyword>